<comment type="caution">
    <text evidence="1">The sequence shown here is derived from an EMBL/GenBank/DDBJ whole genome shotgun (WGS) entry which is preliminary data.</text>
</comment>
<name>A0AAV4SDM2_CAEEX</name>
<proteinExistence type="predicted"/>
<organism evidence="1 2">
    <name type="scientific">Caerostris extrusa</name>
    <name type="common">Bark spider</name>
    <name type="synonym">Caerostris bankana</name>
    <dbReference type="NCBI Taxonomy" id="172846"/>
    <lineage>
        <taxon>Eukaryota</taxon>
        <taxon>Metazoa</taxon>
        <taxon>Ecdysozoa</taxon>
        <taxon>Arthropoda</taxon>
        <taxon>Chelicerata</taxon>
        <taxon>Arachnida</taxon>
        <taxon>Araneae</taxon>
        <taxon>Araneomorphae</taxon>
        <taxon>Entelegynae</taxon>
        <taxon>Araneoidea</taxon>
        <taxon>Araneidae</taxon>
        <taxon>Caerostris</taxon>
    </lineage>
</organism>
<accession>A0AAV4SDM2</accession>
<dbReference type="GO" id="GO:0016787">
    <property type="term" value="F:hydrolase activity"/>
    <property type="evidence" value="ECO:0007669"/>
    <property type="project" value="UniProtKB-KW"/>
</dbReference>
<evidence type="ECO:0000313" key="1">
    <source>
        <dbReference type="EMBL" id="GIY31582.1"/>
    </source>
</evidence>
<dbReference type="AlphaFoldDB" id="A0AAV4SDM2"/>
<dbReference type="EMBL" id="BPLR01009394">
    <property type="protein sequence ID" value="GIY31582.1"/>
    <property type="molecule type" value="Genomic_DNA"/>
</dbReference>
<sequence>MGQAQKTTREEERWGAVKTNLRDLLSDPEDKDDFLTEQDIEGQEILKIATENKRIKRQEKQKSFHLNSDWMLGGGDRELSRHSKRPEIGITIHVDDFT</sequence>
<reference evidence="1 2" key="1">
    <citation type="submission" date="2021-06" db="EMBL/GenBank/DDBJ databases">
        <title>Caerostris extrusa draft genome.</title>
        <authorList>
            <person name="Kono N."/>
            <person name="Arakawa K."/>
        </authorList>
    </citation>
    <scope>NUCLEOTIDE SEQUENCE [LARGE SCALE GENOMIC DNA]</scope>
</reference>
<dbReference type="Proteomes" id="UP001054945">
    <property type="component" value="Unassembled WGS sequence"/>
</dbReference>
<evidence type="ECO:0000313" key="2">
    <source>
        <dbReference type="Proteomes" id="UP001054945"/>
    </source>
</evidence>
<keyword evidence="1" id="KW-0378">Hydrolase</keyword>
<keyword evidence="2" id="KW-1185">Reference proteome</keyword>
<gene>
    <name evidence="1" type="primary">USP40</name>
    <name evidence="1" type="ORF">CEXT_566301</name>
</gene>
<protein>
    <submittedName>
        <fullName evidence="1">Ubiquitin carboxyl-terminal hydrolase 40</fullName>
    </submittedName>
</protein>